<reference evidence="5" key="1">
    <citation type="journal article" date="2019" name="Int. J. Syst. Evol. Microbiol.">
        <title>The Global Catalogue of Microorganisms (GCM) 10K type strain sequencing project: providing services to taxonomists for standard genome sequencing and annotation.</title>
        <authorList>
            <consortium name="The Broad Institute Genomics Platform"/>
            <consortium name="The Broad Institute Genome Sequencing Center for Infectious Disease"/>
            <person name="Wu L."/>
            <person name="Ma J."/>
        </authorList>
    </citation>
    <scope>NUCLEOTIDE SEQUENCE [LARGE SCALE GENOMIC DNA]</scope>
    <source>
        <strain evidence="5">JCM 17705</strain>
    </source>
</reference>
<evidence type="ECO:0000313" key="5">
    <source>
        <dbReference type="Proteomes" id="UP001500582"/>
    </source>
</evidence>
<evidence type="ECO:0000256" key="1">
    <source>
        <dbReference type="SAM" id="MobiDB-lite"/>
    </source>
</evidence>
<gene>
    <name evidence="4" type="ORF">GCM10023149_54600</name>
</gene>
<dbReference type="NCBIfam" id="NF033551">
    <property type="entry name" value="transpos_IS1182"/>
    <property type="match status" value="1"/>
</dbReference>
<dbReference type="InterPro" id="IPR025668">
    <property type="entry name" value="Tnp_DDE_dom"/>
</dbReference>
<accession>A0ABP8HP04</accession>
<dbReference type="EMBL" id="BAABFT010000038">
    <property type="protein sequence ID" value="GAA4342086.1"/>
    <property type="molecule type" value="Genomic_DNA"/>
</dbReference>
<keyword evidence="5" id="KW-1185">Reference proteome</keyword>
<dbReference type="InterPro" id="IPR008490">
    <property type="entry name" value="Transposase_InsH_N"/>
</dbReference>
<evidence type="ECO:0000313" key="4">
    <source>
        <dbReference type="EMBL" id="GAA4342086.1"/>
    </source>
</evidence>
<sequence length="478" mass="54278">MQGKKSHQEKLFISFQLSNRVPGDNFYRRLAQELDLRFLYRLTAPYYGTEGQKSIDPVVFFKLMLAGYLENLNSDRRIISAFSLRLDILYFIGYDVDEELPWHSTLSRTRQLYGEHVFTELFRRVLKQCCDKGMVSGRRQAVDGFFIKANASLDSLIEKEILKDGGLYGQELKANEEHDTAMVKPLKDHDDQDVIKPKNKPSNDTHYSPSDPDAKMSVKPGKATALNFLGQVAVDTTSHVITHVQAVTADKRDSECLPSVLRHVKHNLLGNGLLLSEIIADKGYSSADALKALQASGVTGYIPNRGQFNYQREGFIHDPLKDSFQCGNGSYLVHKQTTLTAGYWMKEYRVSRKECNTCALKDTCSAYGKNITRIVETLDKPYYDVMHIRMQTRKAKRMMKIRQGAVEPVIGTLVNYLGIKRVNSKGVEQANKCLTMAAIAYNIKKMLKNKGKYLKSELKVFAQIFFTLFNSMHPSTTF</sequence>
<dbReference type="Pfam" id="PF05598">
    <property type="entry name" value="DUF772"/>
    <property type="match status" value="1"/>
</dbReference>
<proteinExistence type="predicted"/>
<feature type="region of interest" description="Disordered" evidence="1">
    <location>
        <begin position="183"/>
        <end position="218"/>
    </location>
</feature>
<dbReference type="PANTHER" id="PTHR33408">
    <property type="entry name" value="TRANSPOSASE"/>
    <property type="match status" value="1"/>
</dbReference>
<dbReference type="PANTHER" id="PTHR33408:SF4">
    <property type="entry name" value="TRANSPOSASE DDE DOMAIN-CONTAINING PROTEIN"/>
    <property type="match status" value="1"/>
</dbReference>
<comment type="caution">
    <text evidence="4">The sequence shown here is derived from an EMBL/GenBank/DDBJ whole genome shotgun (WGS) entry which is preliminary data.</text>
</comment>
<evidence type="ECO:0000259" key="2">
    <source>
        <dbReference type="Pfam" id="PF05598"/>
    </source>
</evidence>
<protein>
    <submittedName>
        <fullName evidence="4">IS1182 family transposase</fullName>
    </submittedName>
</protein>
<dbReference type="Pfam" id="PF13751">
    <property type="entry name" value="DDE_Tnp_1_6"/>
    <property type="match status" value="1"/>
</dbReference>
<dbReference type="Proteomes" id="UP001500582">
    <property type="component" value="Unassembled WGS sequence"/>
</dbReference>
<dbReference type="RefSeq" id="WP_345214422.1">
    <property type="nucleotide sequence ID" value="NZ_BAABFT010000038.1"/>
</dbReference>
<organism evidence="4 5">
    <name type="scientific">Mucilaginibacter gynuensis</name>
    <dbReference type="NCBI Taxonomy" id="1302236"/>
    <lineage>
        <taxon>Bacteria</taxon>
        <taxon>Pseudomonadati</taxon>
        <taxon>Bacteroidota</taxon>
        <taxon>Sphingobacteriia</taxon>
        <taxon>Sphingobacteriales</taxon>
        <taxon>Sphingobacteriaceae</taxon>
        <taxon>Mucilaginibacter</taxon>
    </lineage>
</organism>
<evidence type="ECO:0000259" key="3">
    <source>
        <dbReference type="Pfam" id="PF13751"/>
    </source>
</evidence>
<feature type="domain" description="Transposase InsH N-terminal" evidence="2">
    <location>
        <begin position="16"/>
        <end position="111"/>
    </location>
</feature>
<name>A0ABP8HP04_9SPHI</name>
<feature type="compositionally biased region" description="Basic and acidic residues" evidence="1">
    <location>
        <begin position="183"/>
        <end position="196"/>
    </location>
</feature>
<feature type="domain" description="Transposase DDE" evidence="3">
    <location>
        <begin position="328"/>
        <end position="447"/>
    </location>
</feature>
<dbReference type="InterPro" id="IPR047629">
    <property type="entry name" value="IS1182_transpos"/>
</dbReference>